<accession>A0A375A5D7</accession>
<evidence type="ECO:0000313" key="3">
    <source>
        <dbReference type="EMBL" id="SLM61191.1"/>
    </source>
</evidence>
<protein>
    <submittedName>
        <fullName evidence="3">TPR repeat-containing protein, conserved in Dickeya</fullName>
    </submittedName>
</protein>
<name>A0A375A5D7_9GAMM</name>
<feature type="signal peptide" evidence="2">
    <location>
        <begin position="1"/>
        <end position="27"/>
    </location>
</feature>
<evidence type="ECO:0000313" key="4">
    <source>
        <dbReference type="Proteomes" id="UP000294820"/>
    </source>
</evidence>
<dbReference type="RefSeq" id="WP_035345242.1">
    <property type="nucleotide sequence ID" value="NZ_LT615367.1"/>
</dbReference>
<feature type="compositionally biased region" description="Basic and acidic residues" evidence="1">
    <location>
        <begin position="189"/>
        <end position="209"/>
    </location>
</feature>
<evidence type="ECO:0000256" key="1">
    <source>
        <dbReference type="SAM" id="MobiDB-lite"/>
    </source>
</evidence>
<dbReference type="EMBL" id="LT615367">
    <property type="protein sequence ID" value="SLM61191.1"/>
    <property type="molecule type" value="Genomic_DNA"/>
</dbReference>
<feature type="chain" id="PRO_5016911851" evidence="2">
    <location>
        <begin position="28"/>
        <end position="209"/>
    </location>
</feature>
<feature type="region of interest" description="Disordered" evidence="1">
    <location>
        <begin position="182"/>
        <end position="209"/>
    </location>
</feature>
<keyword evidence="4" id="KW-1185">Reference proteome</keyword>
<evidence type="ECO:0000256" key="2">
    <source>
        <dbReference type="SAM" id="SignalP"/>
    </source>
</evidence>
<sequence length="209" mass="22713">MPIRTFRYPVITLISGVLMAGAACANASLDIHRQWAICQYQTLASQKALCFSELSLTAQELADAHPSQADYLIGSAMVNSSLAGVKEGMEALNLAGKAKSALEKALILDPQALDGTAYTILGVLYYQVPGWPLGFGDEKKAEKYLKTALAMNPKSIDANYFYGDFLLKSGRKNEARPYLNAALHAPPRPGRELADQGRRADAEKALHQR</sequence>
<dbReference type="SUPFAM" id="SSF48452">
    <property type="entry name" value="TPR-like"/>
    <property type="match status" value="1"/>
</dbReference>
<keyword evidence="2" id="KW-0732">Signal</keyword>
<dbReference type="Gene3D" id="1.25.40.10">
    <property type="entry name" value="Tetratricopeptide repeat domain"/>
    <property type="match status" value="1"/>
</dbReference>
<dbReference type="PROSITE" id="PS51257">
    <property type="entry name" value="PROKAR_LIPOPROTEIN"/>
    <property type="match status" value="1"/>
</dbReference>
<dbReference type="Pfam" id="PF14559">
    <property type="entry name" value="TPR_19"/>
    <property type="match status" value="1"/>
</dbReference>
<dbReference type="Proteomes" id="UP000294820">
    <property type="component" value="Chromosome 1"/>
</dbReference>
<dbReference type="InterPro" id="IPR011990">
    <property type="entry name" value="TPR-like_helical_dom_sf"/>
</dbReference>
<dbReference type="KEGG" id="daq:DAQ1742_00048"/>
<organism evidence="3 4">
    <name type="scientific">Dickeya aquatica</name>
    <dbReference type="NCBI Taxonomy" id="1401087"/>
    <lineage>
        <taxon>Bacteria</taxon>
        <taxon>Pseudomonadati</taxon>
        <taxon>Pseudomonadota</taxon>
        <taxon>Gammaproteobacteria</taxon>
        <taxon>Enterobacterales</taxon>
        <taxon>Pectobacteriaceae</taxon>
        <taxon>Dickeya</taxon>
    </lineage>
</organism>
<proteinExistence type="predicted"/>
<dbReference type="AlphaFoldDB" id="A0A375A5D7"/>
<gene>
    <name evidence="3" type="ORF">DAQ1742_00048</name>
</gene>
<reference evidence="3 4" key="1">
    <citation type="submission" date="2016-09" db="EMBL/GenBank/DDBJ databases">
        <authorList>
            <person name="Reverchon S."/>
            <person name="Nasser W."/>
            <person name="Leonard S."/>
            <person name="Brochier C."/>
            <person name="Duprey A."/>
        </authorList>
    </citation>
    <scope>NUCLEOTIDE SEQUENCE [LARGE SCALE GENOMIC DNA]</scope>
    <source>
        <strain evidence="3 4">174/2</strain>
    </source>
</reference>